<keyword evidence="2" id="KW-0560">Oxidoreductase</keyword>
<dbReference type="Gene3D" id="3.40.50.720">
    <property type="entry name" value="NAD(P)-binding Rossmann-like Domain"/>
    <property type="match status" value="1"/>
</dbReference>
<dbReference type="Pfam" id="PF13561">
    <property type="entry name" value="adh_short_C2"/>
    <property type="match status" value="1"/>
</dbReference>
<dbReference type="PRINTS" id="PR00080">
    <property type="entry name" value="SDRFAMILY"/>
</dbReference>
<comment type="similarity">
    <text evidence="1">Belongs to the short-chain dehydrogenases/reductases (SDR) family.</text>
</comment>
<evidence type="ECO:0000313" key="3">
    <source>
        <dbReference type="EMBL" id="GAA1852831.1"/>
    </source>
</evidence>
<comment type="caution">
    <text evidence="3">The sequence shown here is derived from an EMBL/GenBank/DDBJ whole genome shotgun (WGS) entry which is preliminary data.</text>
</comment>
<dbReference type="InterPro" id="IPR002347">
    <property type="entry name" value="SDR_fam"/>
</dbReference>
<accession>A0ABN2N960</accession>
<dbReference type="CDD" id="cd05233">
    <property type="entry name" value="SDR_c"/>
    <property type="match status" value="1"/>
</dbReference>
<reference evidence="3 4" key="1">
    <citation type="journal article" date="2019" name="Int. J. Syst. Evol. Microbiol.">
        <title>The Global Catalogue of Microorganisms (GCM) 10K type strain sequencing project: providing services to taxonomists for standard genome sequencing and annotation.</title>
        <authorList>
            <consortium name="The Broad Institute Genomics Platform"/>
            <consortium name="The Broad Institute Genome Sequencing Center for Infectious Disease"/>
            <person name="Wu L."/>
            <person name="Ma J."/>
        </authorList>
    </citation>
    <scope>NUCLEOTIDE SEQUENCE [LARGE SCALE GENOMIC DNA]</scope>
    <source>
        <strain evidence="3 4">JCM 16009</strain>
    </source>
</reference>
<evidence type="ECO:0000256" key="2">
    <source>
        <dbReference type="ARBA" id="ARBA00023002"/>
    </source>
</evidence>
<name>A0ABN2N960_9PSEU</name>
<proteinExistence type="inferred from homology"/>
<sequence length="276" mass="28406">MRLDFGLTGKRAVVVGAGLGIGRDTALSLAEAGASVMCVDLVAERAEKVAGEVHEIGSTAATFVGDVTDRVAVESLGAETVSALGGVDIVVDIVGLAYNVGVLEAADRSWDANFRLNLYHNFLVTQVFARQMVKAGNGGSIVHIGSATGFLPHIGSLPYSAAKAALISMIQSSAVELAPHSIRVNGVAPGVIDTPRRNREFTETSVAASLRNVPMQRFGTTQEIANVAVFLSSSLASYVSGQVYLVDGGAMAVGPFPSALGNPVQAPLPATDDATV</sequence>
<dbReference type="PRINTS" id="PR00081">
    <property type="entry name" value="GDHRDH"/>
</dbReference>
<keyword evidence="4" id="KW-1185">Reference proteome</keyword>
<dbReference type="EMBL" id="BAAAQK010000009">
    <property type="protein sequence ID" value="GAA1852831.1"/>
    <property type="molecule type" value="Genomic_DNA"/>
</dbReference>
<dbReference type="SUPFAM" id="SSF51735">
    <property type="entry name" value="NAD(P)-binding Rossmann-fold domains"/>
    <property type="match status" value="1"/>
</dbReference>
<dbReference type="PANTHER" id="PTHR24321:SF15">
    <property type="entry name" value="OXIDOREDUCTASE UCPA"/>
    <property type="match status" value="1"/>
</dbReference>
<dbReference type="PANTHER" id="PTHR24321">
    <property type="entry name" value="DEHYDROGENASES, SHORT CHAIN"/>
    <property type="match status" value="1"/>
</dbReference>
<dbReference type="Proteomes" id="UP001500449">
    <property type="component" value="Unassembled WGS sequence"/>
</dbReference>
<evidence type="ECO:0000313" key="4">
    <source>
        <dbReference type="Proteomes" id="UP001500449"/>
    </source>
</evidence>
<protein>
    <submittedName>
        <fullName evidence="3">3-oxoacyl-[acyl-carrier-protein] reductase</fullName>
    </submittedName>
</protein>
<gene>
    <name evidence="3" type="primary">fabG_16</name>
    <name evidence="3" type="ORF">GCM10009836_36130</name>
</gene>
<evidence type="ECO:0000256" key="1">
    <source>
        <dbReference type="ARBA" id="ARBA00006484"/>
    </source>
</evidence>
<organism evidence="3 4">
    <name type="scientific">Pseudonocardia ailaonensis</name>
    <dbReference type="NCBI Taxonomy" id="367279"/>
    <lineage>
        <taxon>Bacteria</taxon>
        <taxon>Bacillati</taxon>
        <taxon>Actinomycetota</taxon>
        <taxon>Actinomycetes</taxon>
        <taxon>Pseudonocardiales</taxon>
        <taxon>Pseudonocardiaceae</taxon>
        <taxon>Pseudonocardia</taxon>
    </lineage>
</organism>
<dbReference type="InterPro" id="IPR036291">
    <property type="entry name" value="NAD(P)-bd_dom_sf"/>
</dbReference>